<proteinExistence type="inferred from homology"/>
<evidence type="ECO:0000256" key="2">
    <source>
        <dbReference type="ARBA" id="ARBA00012502"/>
    </source>
</evidence>
<dbReference type="SUPFAM" id="SSF55068">
    <property type="entry name" value="Peptide methionine sulfoxide reductase"/>
    <property type="match status" value="1"/>
</dbReference>
<keyword evidence="5" id="KW-0732">Signal</keyword>
<evidence type="ECO:0000256" key="3">
    <source>
        <dbReference type="ARBA" id="ARBA00023002"/>
    </source>
</evidence>
<dbReference type="EC" id="1.8.4.11" evidence="2"/>
<evidence type="ECO:0000259" key="6">
    <source>
        <dbReference type="Pfam" id="PF01625"/>
    </source>
</evidence>
<evidence type="ECO:0000256" key="4">
    <source>
        <dbReference type="ARBA" id="ARBA00030643"/>
    </source>
</evidence>
<feature type="domain" description="Peptide methionine sulphoxide reductase MsrA" evidence="6">
    <location>
        <begin position="7"/>
        <end position="157"/>
    </location>
</feature>
<dbReference type="STRING" id="67767.A0A0J7K0A9"/>
<dbReference type="PANTHER" id="PTHR43774:SF1">
    <property type="entry name" value="PEPTIDE METHIONINE SULFOXIDE REDUCTASE MSRA 2"/>
    <property type="match status" value="1"/>
</dbReference>
<accession>A0A0J7K0A9</accession>
<evidence type="ECO:0000256" key="5">
    <source>
        <dbReference type="SAM" id="SignalP"/>
    </source>
</evidence>
<dbReference type="EMBL" id="LBMM01018593">
    <property type="protein sequence ID" value="KMQ83749.1"/>
    <property type="molecule type" value="Genomic_DNA"/>
</dbReference>
<organism evidence="7 8">
    <name type="scientific">Lasius niger</name>
    <name type="common">Black garden ant</name>
    <dbReference type="NCBI Taxonomy" id="67767"/>
    <lineage>
        <taxon>Eukaryota</taxon>
        <taxon>Metazoa</taxon>
        <taxon>Ecdysozoa</taxon>
        <taxon>Arthropoda</taxon>
        <taxon>Hexapoda</taxon>
        <taxon>Insecta</taxon>
        <taxon>Pterygota</taxon>
        <taxon>Neoptera</taxon>
        <taxon>Endopterygota</taxon>
        <taxon>Hymenoptera</taxon>
        <taxon>Apocrita</taxon>
        <taxon>Aculeata</taxon>
        <taxon>Formicoidea</taxon>
        <taxon>Formicidae</taxon>
        <taxon>Formicinae</taxon>
        <taxon>Lasius</taxon>
        <taxon>Lasius</taxon>
    </lineage>
</organism>
<dbReference type="AlphaFoldDB" id="A0A0J7K0A9"/>
<keyword evidence="8" id="KW-1185">Reference proteome</keyword>
<dbReference type="InterPro" id="IPR002569">
    <property type="entry name" value="Met_Sox_Rdtase_MsrA_dom"/>
</dbReference>
<dbReference type="PaxDb" id="67767-A0A0J7K0A9"/>
<evidence type="ECO:0000313" key="8">
    <source>
        <dbReference type="Proteomes" id="UP000036403"/>
    </source>
</evidence>
<sequence>MSDLHSILLGAGCFWCAEAILKDLQGVKSVQSGFAGGTLKNPSYKDVCTGTTGHAEVVKVVYDSQKITDEDLLGIFFTIHDPTQLNRQGNDIGTQYRSVVFGNKTQQKVAQKLIQTFESQKLWAAPVVTALEDETVFWPADESHEDYFARNPENQYCAAIVAPKVAKARKMFRDRLKNR</sequence>
<dbReference type="NCBIfam" id="TIGR00401">
    <property type="entry name" value="msrA"/>
    <property type="match status" value="1"/>
</dbReference>
<dbReference type="Proteomes" id="UP000036403">
    <property type="component" value="Unassembled WGS sequence"/>
</dbReference>
<comment type="similarity">
    <text evidence="1">Belongs to the MsrA Met sulfoxide reductase family.</text>
</comment>
<comment type="caution">
    <text evidence="7">The sequence shown here is derived from an EMBL/GenBank/DDBJ whole genome shotgun (WGS) entry which is preliminary data.</text>
</comment>
<dbReference type="Pfam" id="PF01625">
    <property type="entry name" value="PMSR"/>
    <property type="match status" value="1"/>
</dbReference>
<reference evidence="7 8" key="1">
    <citation type="submission" date="2015-04" db="EMBL/GenBank/DDBJ databases">
        <title>Lasius niger genome sequencing.</title>
        <authorList>
            <person name="Konorov E.A."/>
            <person name="Nikitin M.A."/>
            <person name="Kirill M.V."/>
            <person name="Chang P."/>
        </authorList>
    </citation>
    <scope>NUCLEOTIDE SEQUENCE [LARGE SCALE GENOMIC DNA]</scope>
    <source>
        <tissue evidence="7">Whole</tissue>
    </source>
</reference>
<keyword evidence="3" id="KW-0560">Oxidoreductase</keyword>
<protein>
    <recommendedName>
        <fullName evidence="2">peptide-methionine (S)-S-oxide reductase</fullName>
        <ecNumber evidence="2">1.8.4.11</ecNumber>
    </recommendedName>
    <alternativeName>
        <fullName evidence="4">Peptide-methionine (S)-S-oxide reductase</fullName>
    </alternativeName>
</protein>
<feature type="chain" id="PRO_5005289838" description="peptide-methionine (S)-S-oxide reductase" evidence="5">
    <location>
        <begin position="20"/>
        <end position="179"/>
    </location>
</feature>
<dbReference type="PANTHER" id="PTHR43774">
    <property type="entry name" value="PEPTIDE METHIONINE SULFOXIDE REDUCTASE"/>
    <property type="match status" value="1"/>
</dbReference>
<dbReference type="OrthoDB" id="77405at2759"/>
<dbReference type="Gene3D" id="3.30.1060.10">
    <property type="entry name" value="Peptide methionine sulphoxide reductase MsrA"/>
    <property type="match status" value="1"/>
</dbReference>
<dbReference type="InterPro" id="IPR036509">
    <property type="entry name" value="Met_Sox_Rdtase_MsrA_sf"/>
</dbReference>
<evidence type="ECO:0000256" key="1">
    <source>
        <dbReference type="ARBA" id="ARBA00005591"/>
    </source>
</evidence>
<name>A0A0J7K0A9_LASNI</name>
<dbReference type="HAMAP" id="MF_01401">
    <property type="entry name" value="MsrA"/>
    <property type="match status" value="1"/>
</dbReference>
<dbReference type="GO" id="GO:0008113">
    <property type="term" value="F:peptide-methionine (S)-S-oxide reductase activity"/>
    <property type="evidence" value="ECO:0007669"/>
    <property type="project" value="UniProtKB-EC"/>
</dbReference>
<feature type="signal peptide" evidence="5">
    <location>
        <begin position="1"/>
        <end position="19"/>
    </location>
</feature>
<evidence type="ECO:0000313" key="7">
    <source>
        <dbReference type="EMBL" id="KMQ83749.1"/>
    </source>
</evidence>
<gene>
    <name evidence="7" type="ORF">RF55_19210</name>
</gene>